<accession>A0ABZ2TGY0</accession>
<evidence type="ECO:0000313" key="10">
    <source>
        <dbReference type="Proteomes" id="UP001281305"/>
    </source>
</evidence>
<keyword evidence="5 8" id="KW-0456">Lyase</keyword>
<dbReference type="EMBL" id="CP146606">
    <property type="protein sequence ID" value="WYK17008.1"/>
    <property type="molecule type" value="Genomic_DNA"/>
</dbReference>
<dbReference type="PANTHER" id="PTHR39289:SF1">
    <property type="entry name" value="L-ECTOINE SYNTHASE"/>
    <property type="match status" value="1"/>
</dbReference>
<keyword evidence="10" id="KW-1185">Reference proteome</keyword>
<evidence type="ECO:0000256" key="4">
    <source>
        <dbReference type="ARBA" id="ARBA00019707"/>
    </source>
</evidence>
<dbReference type="RefSeq" id="WP_317057082.1">
    <property type="nucleotide sequence ID" value="NZ_CP146606.1"/>
</dbReference>
<comment type="pathway">
    <text evidence="1 8">Amine and polyamine biosynthesis; ectoine biosynthesis; L-ectoine from L-aspartate 4-semialdehyde: step 3/3.</text>
</comment>
<evidence type="ECO:0000256" key="3">
    <source>
        <dbReference type="ARBA" id="ARBA00013192"/>
    </source>
</evidence>
<evidence type="ECO:0000256" key="6">
    <source>
        <dbReference type="ARBA" id="ARBA00033271"/>
    </source>
</evidence>
<dbReference type="InterPro" id="IPR010462">
    <property type="entry name" value="Ectoine_synth"/>
</dbReference>
<evidence type="ECO:0000256" key="2">
    <source>
        <dbReference type="ARBA" id="ARBA00009637"/>
    </source>
</evidence>
<dbReference type="Proteomes" id="UP001281305">
    <property type="component" value="Chromosome"/>
</dbReference>
<comment type="function">
    <text evidence="8">Catalyzes the circularization of gamma-N-acetyl-alpha,gamma-diaminobutyric acid (ADABA) to ectoine (1,4,5,6-tetrahydro-2-methyl-4-pyrimidine carboxylic acid), which is an excellent osmoprotectant.</text>
</comment>
<dbReference type="InterPro" id="IPR014710">
    <property type="entry name" value="RmlC-like_jellyroll"/>
</dbReference>
<evidence type="ECO:0000256" key="7">
    <source>
        <dbReference type="ARBA" id="ARBA00048714"/>
    </source>
</evidence>
<dbReference type="HAMAP" id="MF_01255">
    <property type="entry name" value="Ectoine_synth"/>
    <property type="match status" value="1"/>
</dbReference>
<comment type="catalytic activity">
    <reaction evidence="7 8">
        <text>(2S)-4-acetamido-2-aminobutanoate = L-ectoine + H2O</text>
        <dbReference type="Rhea" id="RHEA:17281"/>
        <dbReference type="ChEBI" id="CHEBI:15377"/>
        <dbReference type="ChEBI" id="CHEBI:58515"/>
        <dbReference type="ChEBI" id="CHEBI:58929"/>
        <dbReference type="EC" id="4.2.1.108"/>
    </reaction>
</comment>
<comment type="similarity">
    <text evidence="2 8">Belongs to the ectoine synthase family.</text>
</comment>
<evidence type="ECO:0000313" key="9">
    <source>
        <dbReference type="EMBL" id="WYK17008.1"/>
    </source>
</evidence>
<dbReference type="NCBIfam" id="NF009806">
    <property type="entry name" value="PRK13290.1"/>
    <property type="match status" value="1"/>
</dbReference>
<evidence type="ECO:0000256" key="8">
    <source>
        <dbReference type="HAMAP-Rule" id="MF_01255"/>
    </source>
</evidence>
<evidence type="ECO:0000256" key="1">
    <source>
        <dbReference type="ARBA" id="ARBA00005181"/>
    </source>
</evidence>
<protein>
    <recommendedName>
        <fullName evidence="4 8">L-ectoine synthase</fullName>
        <ecNumber evidence="3 8">4.2.1.108</ecNumber>
    </recommendedName>
    <alternativeName>
        <fullName evidence="6 8">N-acetyldiaminobutyrate dehydratase</fullName>
    </alternativeName>
</protein>
<dbReference type="CDD" id="cd06978">
    <property type="entry name" value="cupin_EctC"/>
    <property type="match status" value="1"/>
</dbReference>
<dbReference type="Pfam" id="PF06339">
    <property type="entry name" value="Ectoine_synth"/>
    <property type="match status" value="1"/>
</dbReference>
<organism evidence="9 10">
    <name type="scientific">Roseovarius rhodophyticola</name>
    <dbReference type="NCBI Taxonomy" id="3080827"/>
    <lineage>
        <taxon>Bacteria</taxon>
        <taxon>Pseudomonadati</taxon>
        <taxon>Pseudomonadota</taxon>
        <taxon>Alphaproteobacteria</taxon>
        <taxon>Rhodobacterales</taxon>
        <taxon>Roseobacteraceae</taxon>
        <taxon>Roseovarius</taxon>
    </lineage>
</organism>
<dbReference type="EC" id="4.2.1.108" evidence="3 8"/>
<dbReference type="InterPro" id="IPR011051">
    <property type="entry name" value="RmlC_Cupin_sf"/>
</dbReference>
<dbReference type="PANTHER" id="PTHR39289">
    <property type="match status" value="1"/>
</dbReference>
<dbReference type="Gene3D" id="2.60.120.10">
    <property type="entry name" value="Jelly Rolls"/>
    <property type="match status" value="1"/>
</dbReference>
<sequence>MLVKTLSDVLGTPDHATGDAFESRRILLARDGLGYSFHDTVVKAGSTQHLHYKNHIEANYCIEGKGEVENAVTGETWPLEPGVMYVLNEHDPHIIRAETDLRFICIFTPALSGQETHDADGSYAAPCNSE</sequence>
<name>A0ABZ2TGY0_9RHOB</name>
<evidence type="ECO:0000256" key="5">
    <source>
        <dbReference type="ARBA" id="ARBA00023239"/>
    </source>
</evidence>
<dbReference type="SUPFAM" id="SSF51182">
    <property type="entry name" value="RmlC-like cupins"/>
    <property type="match status" value="1"/>
</dbReference>
<gene>
    <name evidence="8" type="primary">ectC</name>
    <name evidence="9" type="ORF">RZS32_011285</name>
</gene>
<proteinExistence type="inferred from homology"/>
<reference evidence="9 10" key="1">
    <citation type="submission" date="2024-02" db="EMBL/GenBank/DDBJ databases">
        <title>Roseovarius strain W115 nov., isolated from a marine algae.</title>
        <authorList>
            <person name="Lee M.W."/>
            <person name="Lee J.K."/>
            <person name="Kim J.M."/>
            <person name="Choi D.G."/>
            <person name="Baek J.H."/>
            <person name="Bayburt H."/>
            <person name="Jung J.J."/>
            <person name="Han D.M."/>
            <person name="Jeon C.O."/>
        </authorList>
    </citation>
    <scope>NUCLEOTIDE SEQUENCE [LARGE SCALE GENOMIC DNA]</scope>
    <source>
        <strain evidence="9 10">W115</strain>
    </source>
</reference>